<dbReference type="SUPFAM" id="SSF49764">
    <property type="entry name" value="HSP20-like chaperones"/>
    <property type="match status" value="1"/>
</dbReference>
<organism evidence="4 5">
    <name type="scientific">candidate division WOR-3 bacterium</name>
    <dbReference type="NCBI Taxonomy" id="2052148"/>
    <lineage>
        <taxon>Bacteria</taxon>
        <taxon>Bacteria division WOR-3</taxon>
    </lineage>
</organism>
<proteinExistence type="inferred from homology"/>
<evidence type="ECO:0000259" key="3">
    <source>
        <dbReference type="PROSITE" id="PS01031"/>
    </source>
</evidence>
<dbReference type="EMBL" id="VGIR01000016">
    <property type="protein sequence ID" value="MBM3331009.1"/>
    <property type="molecule type" value="Genomic_DNA"/>
</dbReference>
<evidence type="ECO:0000313" key="5">
    <source>
        <dbReference type="Proteomes" id="UP000779900"/>
    </source>
</evidence>
<sequence>MDRLRHFTGIVSVSHDIDELFERFFGVEESNAVWEPPVDLFVSEAKIYLMAEVPGVPGSEVHVRVGARMVQILGIKRPPEKVRRGVTFYESQIPYGGFEKRVNLPFTVSPDSIKVNIKDGVLSLELDRTGVSTVRVIRVE</sequence>
<comment type="similarity">
    <text evidence="1 2">Belongs to the small heat shock protein (HSP20) family.</text>
</comment>
<evidence type="ECO:0000313" key="4">
    <source>
        <dbReference type="EMBL" id="MBM3331009.1"/>
    </source>
</evidence>
<dbReference type="CDD" id="cd06464">
    <property type="entry name" value="ACD_sHsps-like"/>
    <property type="match status" value="1"/>
</dbReference>
<dbReference type="PROSITE" id="PS01031">
    <property type="entry name" value="SHSP"/>
    <property type="match status" value="1"/>
</dbReference>
<comment type="caution">
    <text evidence="4">The sequence shown here is derived from an EMBL/GenBank/DDBJ whole genome shotgun (WGS) entry which is preliminary data.</text>
</comment>
<feature type="domain" description="SHSP" evidence="3">
    <location>
        <begin position="29"/>
        <end position="140"/>
    </location>
</feature>
<accession>A0A937XET2</accession>
<dbReference type="AlphaFoldDB" id="A0A937XET2"/>
<dbReference type="Gene3D" id="2.60.40.790">
    <property type="match status" value="1"/>
</dbReference>
<dbReference type="InterPro" id="IPR008978">
    <property type="entry name" value="HSP20-like_chaperone"/>
</dbReference>
<reference evidence="4" key="1">
    <citation type="submission" date="2019-03" db="EMBL/GenBank/DDBJ databases">
        <title>Lake Tanganyika Metagenome-Assembled Genomes (MAGs).</title>
        <authorList>
            <person name="Tran P."/>
        </authorList>
    </citation>
    <scope>NUCLEOTIDE SEQUENCE</scope>
    <source>
        <strain evidence="4">K_DeepCast_150m_m2_040</strain>
    </source>
</reference>
<evidence type="ECO:0000256" key="2">
    <source>
        <dbReference type="RuleBase" id="RU003616"/>
    </source>
</evidence>
<protein>
    <submittedName>
        <fullName evidence="4">Hsp20/alpha crystallin family protein</fullName>
    </submittedName>
</protein>
<name>A0A937XET2_UNCW3</name>
<evidence type="ECO:0000256" key="1">
    <source>
        <dbReference type="PROSITE-ProRule" id="PRU00285"/>
    </source>
</evidence>
<gene>
    <name evidence="4" type="ORF">FJY68_04050</name>
</gene>
<dbReference type="InterPro" id="IPR002068">
    <property type="entry name" value="A-crystallin/Hsp20_dom"/>
</dbReference>
<dbReference type="Proteomes" id="UP000779900">
    <property type="component" value="Unassembled WGS sequence"/>
</dbReference>
<dbReference type="Pfam" id="PF00011">
    <property type="entry name" value="HSP20"/>
    <property type="match status" value="1"/>
</dbReference>